<proteinExistence type="predicted"/>
<dbReference type="EMBL" id="JARBJD010000099">
    <property type="protein sequence ID" value="KAK2952810.1"/>
    <property type="molecule type" value="Genomic_DNA"/>
</dbReference>
<reference evidence="2 3" key="1">
    <citation type="journal article" date="2022" name="bioRxiv">
        <title>Genomics of Preaxostyla Flagellates Illuminates Evolutionary Transitions and the Path Towards Mitochondrial Loss.</title>
        <authorList>
            <person name="Novak L.V.F."/>
            <person name="Treitli S.C."/>
            <person name="Pyrih J."/>
            <person name="Halakuc P."/>
            <person name="Pipaliya S.V."/>
            <person name="Vacek V."/>
            <person name="Brzon O."/>
            <person name="Soukal P."/>
            <person name="Eme L."/>
            <person name="Dacks J.B."/>
            <person name="Karnkowska A."/>
            <person name="Elias M."/>
            <person name="Hampl V."/>
        </authorList>
    </citation>
    <scope>NUCLEOTIDE SEQUENCE [LARGE SCALE GENOMIC DNA]</scope>
    <source>
        <strain evidence="2">NAU3</strain>
        <tissue evidence="2">Gut</tissue>
    </source>
</reference>
<feature type="signal peptide" evidence="1">
    <location>
        <begin position="1"/>
        <end position="18"/>
    </location>
</feature>
<keyword evidence="3" id="KW-1185">Reference proteome</keyword>
<evidence type="ECO:0000313" key="2">
    <source>
        <dbReference type="EMBL" id="KAK2952810.1"/>
    </source>
</evidence>
<gene>
    <name evidence="2" type="ORF">BLNAU_12278</name>
</gene>
<evidence type="ECO:0000313" key="3">
    <source>
        <dbReference type="Proteomes" id="UP001281761"/>
    </source>
</evidence>
<sequence length="134" mass="14331">MFAISFLILGLQANIDCGLPPIFDFEDDECECEVLCGTYCGKINSPAVTPGTILRSQVLPTTGYTPAMLTFGSSVFQGDGQNGWGGLRHRFGSYGSFPGGRGFSYHGSGYPYEKGSALGYSCNTPKSAILREMC</sequence>
<name>A0ABQ9XRF1_9EUKA</name>
<accession>A0ABQ9XRF1</accession>
<comment type="caution">
    <text evidence="2">The sequence shown here is derived from an EMBL/GenBank/DDBJ whole genome shotgun (WGS) entry which is preliminary data.</text>
</comment>
<evidence type="ECO:0000256" key="1">
    <source>
        <dbReference type="SAM" id="SignalP"/>
    </source>
</evidence>
<dbReference type="Proteomes" id="UP001281761">
    <property type="component" value="Unassembled WGS sequence"/>
</dbReference>
<organism evidence="2 3">
    <name type="scientific">Blattamonas nauphoetae</name>
    <dbReference type="NCBI Taxonomy" id="2049346"/>
    <lineage>
        <taxon>Eukaryota</taxon>
        <taxon>Metamonada</taxon>
        <taxon>Preaxostyla</taxon>
        <taxon>Oxymonadida</taxon>
        <taxon>Blattamonas</taxon>
    </lineage>
</organism>
<feature type="chain" id="PRO_5046263880" evidence="1">
    <location>
        <begin position="19"/>
        <end position="134"/>
    </location>
</feature>
<protein>
    <submittedName>
        <fullName evidence="2">Uncharacterized protein</fullName>
    </submittedName>
</protein>
<keyword evidence="1" id="KW-0732">Signal</keyword>